<organism evidence="2 3">
    <name type="scientific">Moheibacter sediminis</name>
    <dbReference type="NCBI Taxonomy" id="1434700"/>
    <lineage>
        <taxon>Bacteria</taxon>
        <taxon>Pseudomonadati</taxon>
        <taxon>Bacteroidota</taxon>
        <taxon>Flavobacteriia</taxon>
        <taxon>Flavobacteriales</taxon>
        <taxon>Weeksellaceae</taxon>
        <taxon>Moheibacter</taxon>
    </lineage>
</organism>
<feature type="transmembrane region" description="Helical" evidence="1">
    <location>
        <begin position="150"/>
        <end position="168"/>
    </location>
</feature>
<keyword evidence="1" id="KW-1133">Transmembrane helix</keyword>
<dbReference type="Proteomes" id="UP000192393">
    <property type="component" value="Unassembled WGS sequence"/>
</dbReference>
<sequence>MNQKLWNAIEDFDFDVPLSEFNFSTRLAKENFWTEAFTHQAILEYKKFMYLAATSDSMVSPSEIVDQVWHEHLVFTKSYQEFCELLGKQIQHIPSTHHKGELQKFKQAKEDTQVLYNKVFGEQPRNIWDKSDMFQGLNLKKACIKLRMKLLATIFILIALFFPLYYLLKPIYIQIQSKPFLIGMITIGIILFVSLEIYNRHKLKDLMNGFDANSFFFDLEPDELMYLKTRKLPFSIYATLHELVEDGIIKIDKDKKVSLLKDRKTDNKKYFQVTSILKEKDIDFQNLISLLSSKPIFNNINNSMDAFVKYVQKSSRFHQLFYLNFIVLSFYLLLAFVRLAIGIAREKPILYIIGLTFVLLIYVAYHLSRLAQQLFGETILSYYKDEVLPLKIDNKGWKWNYYLMGPAVLAAAFLPILPTRFQNDGGGSAGCGSNCGSSCGSSCGGGCGGCGS</sequence>
<feature type="transmembrane region" description="Helical" evidence="1">
    <location>
        <begin position="180"/>
        <end position="198"/>
    </location>
</feature>
<feature type="transmembrane region" description="Helical" evidence="1">
    <location>
        <begin position="320"/>
        <end position="343"/>
    </location>
</feature>
<feature type="transmembrane region" description="Helical" evidence="1">
    <location>
        <begin position="399"/>
        <end position="417"/>
    </location>
</feature>
<evidence type="ECO:0000313" key="3">
    <source>
        <dbReference type="Proteomes" id="UP000192393"/>
    </source>
</evidence>
<evidence type="ECO:0000256" key="1">
    <source>
        <dbReference type="SAM" id="Phobius"/>
    </source>
</evidence>
<dbReference type="OrthoDB" id="196672at2"/>
<protein>
    <recommendedName>
        <fullName evidence="4">TIGR04222 domain-containing protein</fullName>
    </recommendedName>
</protein>
<feature type="transmembrane region" description="Helical" evidence="1">
    <location>
        <begin position="349"/>
        <end position="367"/>
    </location>
</feature>
<reference evidence="2 3" key="1">
    <citation type="submission" date="2017-04" db="EMBL/GenBank/DDBJ databases">
        <authorList>
            <person name="Afonso C.L."/>
            <person name="Miller P.J."/>
            <person name="Scott M.A."/>
            <person name="Spackman E."/>
            <person name="Goraichik I."/>
            <person name="Dimitrov K.M."/>
            <person name="Suarez D.L."/>
            <person name="Swayne D.E."/>
        </authorList>
    </citation>
    <scope>NUCLEOTIDE SEQUENCE [LARGE SCALE GENOMIC DNA]</scope>
    <source>
        <strain evidence="2 3">CGMCC 1.12708</strain>
    </source>
</reference>
<gene>
    <name evidence="2" type="ORF">SAMN06296427_10970</name>
</gene>
<evidence type="ECO:0008006" key="4">
    <source>
        <dbReference type="Google" id="ProtNLM"/>
    </source>
</evidence>
<dbReference type="AlphaFoldDB" id="A0A1W2C9H0"/>
<dbReference type="RefSeq" id="WP_084018089.1">
    <property type="nucleotide sequence ID" value="NZ_FWXS01000009.1"/>
</dbReference>
<name>A0A1W2C9H0_9FLAO</name>
<evidence type="ECO:0000313" key="2">
    <source>
        <dbReference type="EMBL" id="SMC81338.1"/>
    </source>
</evidence>
<keyword evidence="3" id="KW-1185">Reference proteome</keyword>
<proteinExistence type="predicted"/>
<keyword evidence="1" id="KW-0812">Transmembrane</keyword>
<dbReference type="STRING" id="1434700.SAMN06296427_10970"/>
<accession>A0A1W2C9H0</accession>
<dbReference type="EMBL" id="FWXS01000009">
    <property type="protein sequence ID" value="SMC81338.1"/>
    <property type="molecule type" value="Genomic_DNA"/>
</dbReference>
<keyword evidence="1" id="KW-0472">Membrane</keyword>